<keyword evidence="7" id="KW-0808">Transferase</keyword>
<keyword evidence="11" id="KW-1185">Reference proteome</keyword>
<dbReference type="EMBL" id="CP119939">
    <property type="protein sequence ID" value="WFD04052.1"/>
    <property type="molecule type" value="Genomic_DNA"/>
</dbReference>
<dbReference type="GO" id="GO:0005737">
    <property type="term" value="C:cytoplasm"/>
    <property type="evidence" value="ECO:0007669"/>
    <property type="project" value="TreeGrafter"/>
</dbReference>
<dbReference type="FunFam" id="3.40.50.2020:FF:000008">
    <property type="entry name" value="Orotate phosphoribosyltransferase"/>
    <property type="match status" value="1"/>
</dbReference>
<dbReference type="Proteomes" id="UP001214603">
    <property type="component" value="Chromosome 6"/>
</dbReference>
<evidence type="ECO:0000256" key="3">
    <source>
        <dbReference type="ARBA" id="ARBA00006340"/>
    </source>
</evidence>
<dbReference type="PANTHER" id="PTHR46683">
    <property type="entry name" value="OROTATE PHOSPHORIBOSYLTRANSFERASE 1-RELATED"/>
    <property type="match status" value="1"/>
</dbReference>
<dbReference type="AlphaFoldDB" id="A0AAF0ISY5"/>
<dbReference type="GO" id="GO:0006207">
    <property type="term" value="P:'de novo' pyrimidine nucleobase biosynthetic process"/>
    <property type="evidence" value="ECO:0007669"/>
    <property type="project" value="TreeGrafter"/>
</dbReference>
<name>A0AAF0ISY5_9BASI</name>
<evidence type="ECO:0000256" key="1">
    <source>
        <dbReference type="ARBA" id="ARBA00003769"/>
    </source>
</evidence>
<dbReference type="HAMAP" id="MF_01208">
    <property type="entry name" value="PyrE"/>
    <property type="match status" value="1"/>
</dbReference>
<dbReference type="GO" id="GO:0006221">
    <property type="term" value="P:pyrimidine nucleotide biosynthetic process"/>
    <property type="evidence" value="ECO:0007669"/>
    <property type="project" value="UniProtKB-KW"/>
</dbReference>
<evidence type="ECO:0000256" key="5">
    <source>
        <dbReference type="ARBA" id="ARBA00011971"/>
    </source>
</evidence>
<keyword evidence="6" id="KW-0328">Glycosyltransferase</keyword>
<comment type="similarity">
    <text evidence="3">Belongs to the purine/pyrimidine phosphoribosyltransferase family. PyrE subfamily.</text>
</comment>
<organism evidence="10 11">
    <name type="scientific">Malassezia obtusa</name>
    <dbReference type="NCBI Taxonomy" id="76774"/>
    <lineage>
        <taxon>Eukaryota</taxon>
        <taxon>Fungi</taxon>
        <taxon>Dikarya</taxon>
        <taxon>Basidiomycota</taxon>
        <taxon>Ustilaginomycotina</taxon>
        <taxon>Malasseziomycetes</taxon>
        <taxon>Malasseziales</taxon>
        <taxon>Malasseziaceae</taxon>
        <taxon>Malassezia</taxon>
    </lineage>
</organism>
<dbReference type="SUPFAM" id="SSF53271">
    <property type="entry name" value="PRTase-like"/>
    <property type="match status" value="1"/>
</dbReference>
<sequence>MATNETQLAPYQSEYIDLALKWDILRFGGPFTLKSGRKSPYFFNAGLFNSGLKLQKMAECYANRIVASGVEFDVLFGPAYKVCRSLTQGIPLVAAIAIALAKDHGRDVNFCFNRKEAKTHGEGGNLVGAPLKGRVLVVDDVITAGTAINEAVDIINSQPEAKLEAVVIALDRQERASEESPESAIMQVEKRLGIKVYSVVTLNQIIKHMEQTRGEEARKDIESMVEYRARYGTSA</sequence>
<accession>A0AAF0ISY5</accession>
<dbReference type="InterPro" id="IPR023031">
    <property type="entry name" value="OPRT"/>
</dbReference>
<dbReference type="InterPro" id="IPR000836">
    <property type="entry name" value="PRTase_dom"/>
</dbReference>
<evidence type="ECO:0000313" key="11">
    <source>
        <dbReference type="Proteomes" id="UP001214603"/>
    </source>
</evidence>
<reference evidence="10" key="1">
    <citation type="submission" date="2023-03" db="EMBL/GenBank/DDBJ databases">
        <title>Mating type loci evolution in Malassezia.</title>
        <authorList>
            <person name="Coelho M.A."/>
        </authorList>
    </citation>
    <scope>NUCLEOTIDE SEQUENCE</scope>
    <source>
        <strain evidence="10">CBS 7876</strain>
    </source>
</reference>
<dbReference type="Pfam" id="PF00156">
    <property type="entry name" value="Pribosyltran"/>
    <property type="match status" value="1"/>
</dbReference>
<dbReference type="NCBIfam" id="TIGR00336">
    <property type="entry name" value="pyrE"/>
    <property type="match status" value="1"/>
</dbReference>
<evidence type="ECO:0000256" key="7">
    <source>
        <dbReference type="ARBA" id="ARBA00022679"/>
    </source>
</evidence>
<feature type="domain" description="Phosphoribosyltransferase" evidence="9">
    <location>
        <begin position="86"/>
        <end position="179"/>
    </location>
</feature>
<evidence type="ECO:0000256" key="6">
    <source>
        <dbReference type="ARBA" id="ARBA00022676"/>
    </source>
</evidence>
<evidence type="ECO:0000259" key="9">
    <source>
        <dbReference type="Pfam" id="PF00156"/>
    </source>
</evidence>
<dbReference type="EC" id="2.4.2.10" evidence="5"/>
<evidence type="ECO:0000313" key="10">
    <source>
        <dbReference type="EMBL" id="WFD04052.1"/>
    </source>
</evidence>
<keyword evidence="8" id="KW-0665">Pyrimidine biosynthesis</keyword>
<evidence type="ECO:0000256" key="2">
    <source>
        <dbReference type="ARBA" id="ARBA00004889"/>
    </source>
</evidence>
<proteinExistence type="inferred from homology"/>
<protein>
    <recommendedName>
        <fullName evidence="5">orotate phosphoribosyltransferase</fullName>
        <ecNumber evidence="5">2.4.2.10</ecNumber>
    </recommendedName>
</protein>
<evidence type="ECO:0000256" key="4">
    <source>
        <dbReference type="ARBA" id="ARBA00011738"/>
    </source>
</evidence>
<evidence type="ECO:0000256" key="8">
    <source>
        <dbReference type="ARBA" id="ARBA00022975"/>
    </source>
</evidence>
<dbReference type="InterPro" id="IPR029057">
    <property type="entry name" value="PRTase-like"/>
</dbReference>
<dbReference type="Gene3D" id="3.40.50.2020">
    <property type="match status" value="1"/>
</dbReference>
<comment type="function">
    <text evidence="1">Catalyzes the transfer of a ribosyl phosphate group from 5-phosphoribose 1-diphosphate to orotate, leading to the formation of orotidine monophosphate (OMP).</text>
</comment>
<gene>
    <name evidence="10" type="ORF">MOBT1_002751</name>
</gene>
<dbReference type="GO" id="GO:0046132">
    <property type="term" value="P:pyrimidine ribonucleoside biosynthetic process"/>
    <property type="evidence" value="ECO:0007669"/>
    <property type="project" value="TreeGrafter"/>
</dbReference>
<dbReference type="CDD" id="cd06223">
    <property type="entry name" value="PRTases_typeI"/>
    <property type="match status" value="1"/>
</dbReference>
<dbReference type="GO" id="GO:0004588">
    <property type="term" value="F:orotate phosphoribosyltransferase activity"/>
    <property type="evidence" value="ECO:0007669"/>
    <property type="project" value="UniProtKB-EC"/>
</dbReference>
<dbReference type="PANTHER" id="PTHR46683:SF1">
    <property type="entry name" value="OROTATE PHOSPHORIBOSYLTRANSFERASE 1-RELATED"/>
    <property type="match status" value="1"/>
</dbReference>
<comment type="pathway">
    <text evidence="2">Pyrimidine metabolism; UMP biosynthesis via de novo pathway; UMP from orotate: step 1/2.</text>
</comment>
<dbReference type="InterPro" id="IPR004467">
    <property type="entry name" value="Or_phspho_trans_dom"/>
</dbReference>
<comment type="subunit">
    <text evidence="4">Homodimer.</text>
</comment>